<keyword evidence="10" id="KW-1185">Reference proteome</keyword>
<evidence type="ECO:0000256" key="4">
    <source>
        <dbReference type="ARBA" id="ARBA00022692"/>
    </source>
</evidence>
<evidence type="ECO:0000256" key="5">
    <source>
        <dbReference type="ARBA" id="ARBA00022989"/>
    </source>
</evidence>
<dbReference type="EMBL" id="JAAIYP010000009">
    <property type="protein sequence ID" value="NFV79062.1"/>
    <property type="molecule type" value="Genomic_DNA"/>
</dbReference>
<feature type="domain" description="Mce/MlaD" evidence="8">
    <location>
        <begin position="293"/>
        <end position="397"/>
    </location>
</feature>
<name>A0A7C9QS02_9PROT</name>
<comment type="subcellular location">
    <subcellularLocation>
        <location evidence="1">Cell inner membrane</location>
    </subcellularLocation>
</comment>
<evidence type="ECO:0000313" key="9">
    <source>
        <dbReference type="EMBL" id="NFV79062.1"/>
    </source>
</evidence>
<dbReference type="Proteomes" id="UP000480684">
    <property type="component" value="Unassembled WGS sequence"/>
</dbReference>
<dbReference type="AlphaFoldDB" id="A0A7C9QS02"/>
<evidence type="ECO:0000256" key="7">
    <source>
        <dbReference type="SAM" id="MobiDB-lite"/>
    </source>
</evidence>
<feature type="domain" description="Mce/MlaD" evidence="8">
    <location>
        <begin position="166"/>
        <end position="225"/>
    </location>
</feature>
<reference evidence="9 10" key="1">
    <citation type="submission" date="2020-02" db="EMBL/GenBank/DDBJ databases">
        <authorList>
            <person name="Dziuba M."/>
            <person name="Kuznetsov B."/>
            <person name="Mardanov A."/>
            <person name="Ravin N."/>
            <person name="Grouzdev D."/>
        </authorList>
    </citation>
    <scope>NUCLEOTIDE SEQUENCE [LARGE SCALE GENOMIC DNA]</scope>
    <source>
        <strain evidence="9 10">SpK</strain>
    </source>
</reference>
<evidence type="ECO:0000256" key="1">
    <source>
        <dbReference type="ARBA" id="ARBA00004533"/>
    </source>
</evidence>
<comment type="caution">
    <text evidence="9">The sequence shown here is derived from an EMBL/GenBank/DDBJ whole genome shotgun (WGS) entry which is preliminary data.</text>
</comment>
<protein>
    <submittedName>
        <fullName evidence="9">MCE family protein</fullName>
    </submittedName>
</protein>
<evidence type="ECO:0000313" key="10">
    <source>
        <dbReference type="Proteomes" id="UP000480684"/>
    </source>
</evidence>
<evidence type="ECO:0000256" key="2">
    <source>
        <dbReference type="ARBA" id="ARBA00022475"/>
    </source>
</evidence>
<keyword evidence="3" id="KW-0997">Cell inner membrane</keyword>
<keyword evidence="2" id="KW-1003">Cell membrane</keyword>
<dbReference type="PANTHER" id="PTHR30462:SF0">
    <property type="entry name" value="INTERMEMBRANE TRANSPORT PROTEIN YEBT"/>
    <property type="match status" value="1"/>
</dbReference>
<feature type="compositionally biased region" description="Basic and acidic residues" evidence="7">
    <location>
        <begin position="521"/>
        <end position="540"/>
    </location>
</feature>
<dbReference type="PANTHER" id="PTHR30462">
    <property type="entry name" value="INTERMEMBRANE TRANSPORT PROTEIN PQIB-RELATED"/>
    <property type="match status" value="1"/>
</dbReference>
<dbReference type="InterPro" id="IPR003399">
    <property type="entry name" value="Mce/MlaD"/>
</dbReference>
<evidence type="ECO:0000256" key="3">
    <source>
        <dbReference type="ARBA" id="ARBA00022519"/>
    </source>
</evidence>
<dbReference type="InterPro" id="IPR051800">
    <property type="entry name" value="PqiA-PqiB_transport"/>
</dbReference>
<feature type="domain" description="Mce/MlaD" evidence="8">
    <location>
        <begin position="51"/>
        <end position="141"/>
    </location>
</feature>
<dbReference type="GO" id="GO:0005886">
    <property type="term" value="C:plasma membrane"/>
    <property type="evidence" value="ECO:0007669"/>
    <property type="project" value="UniProtKB-SubCell"/>
</dbReference>
<evidence type="ECO:0000256" key="6">
    <source>
        <dbReference type="ARBA" id="ARBA00023136"/>
    </source>
</evidence>
<keyword evidence="6" id="KW-0472">Membrane</keyword>
<dbReference type="Pfam" id="PF02470">
    <property type="entry name" value="MlaD"/>
    <property type="match status" value="3"/>
</dbReference>
<organism evidence="9 10">
    <name type="scientific">Magnetospirillum aberrantis SpK</name>
    <dbReference type="NCBI Taxonomy" id="908842"/>
    <lineage>
        <taxon>Bacteria</taxon>
        <taxon>Pseudomonadati</taxon>
        <taxon>Pseudomonadota</taxon>
        <taxon>Alphaproteobacteria</taxon>
        <taxon>Rhodospirillales</taxon>
        <taxon>Rhodospirillaceae</taxon>
        <taxon>Magnetospirillum</taxon>
    </lineage>
</organism>
<keyword evidence="5" id="KW-1133">Transmembrane helix</keyword>
<gene>
    <name evidence="9" type="ORF">G4223_02890</name>
</gene>
<dbReference type="RefSeq" id="WP_163674748.1">
    <property type="nucleotide sequence ID" value="NZ_JAAIYP010000009.1"/>
</dbReference>
<evidence type="ECO:0000259" key="8">
    <source>
        <dbReference type="Pfam" id="PF02470"/>
    </source>
</evidence>
<keyword evidence="4" id="KW-0812">Transmembrane</keyword>
<feature type="region of interest" description="Disordered" evidence="7">
    <location>
        <begin position="520"/>
        <end position="540"/>
    </location>
</feature>
<accession>A0A7C9QS02</accession>
<sequence length="540" mass="58249">MPPAEPPALSNAAAPRIKPPRRWLPSAIWIVPALAAAFGLSLAVNAVNQRGPGITISFATAQGIEAGKTKVKYKDVEIGDVTEVHLTADRARVEVTVELKKEASGFAVEDSRFWVVRPRMAGSGVSGLDTLLSGSYIGVDGGQSKKEASTFTGLETPPVIASDVPGRRFVLVARDIGSLDVGSPVYFRRIPAGHVESFALQPDGTIFLSAFVKAPYDRYVTQGSRFWHASGVDLRMDAGGFKLNTQSLAALLLGGVAFETQGDAAQAPQAETAHRFALAADRESALRAPDGQPYTLTLRFHQTVRGLTVGAPVDFRGAELGQVRSVAMAYDKASADFTPVVTIDVYPDRLNLDGAGPKPETEAALRQRLAELVQRGLRAQLRTGSLVTGQLYVALDFFPQAPHARLDVAATPPELPTVPGDFEELYKQVQSVLRKLEQVPFDTIGQDLHKVLVTLDGTMKRLDAMAARTDSEVLPELRDSLKQMRASMESLNAAMAGDAPLQQDTRQALKGLTEATRSLKRLTDTLERQPESLLQGRKEP</sequence>
<proteinExistence type="predicted"/>